<evidence type="ECO:0000256" key="3">
    <source>
        <dbReference type="ARBA" id="ARBA00006483"/>
    </source>
</evidence>
<dbReference type="Pfam" id="PF03208">
    <property type="entry name" value="PRA1"/>
    <property type="match status" value="1"/>
</dbReference>
<dbReference type="InterPro" id="IPR004895">
    <property type="entry name" value="Prenylated_rab_accept_PRA1"/>
</dbReference>
<evidence type="ECO:0000256" key="4">
    <source>
        <dbReference type="ARBA" id="ARBA00022692"/>
    </source>
</evidence>
<evidence type="ECO:0000256" key="7">
    <source>
        <dbReference type="RuleBase" id="RU363107"/>
    </source>
</evidence>
<accession>A0AAD3SN32</accession>
<dbReference type="PANTHER" id="PTHR19317:SF2">
    <property type="entry name" value="PRA1 FAMILY PROTEIN F2"/>
    <property type="match status" value="1"/>
</dbReference>
<dbReference type="Proteomes" id="UP001279734">
    <property type="component" value="Unassembled WGS sequence"/>
</dbReference>
<dbReference type="GO" id="GO:0005794">
    <property type="term" value="C:Golgi apparatus"/>
    <property type="evidence" value="ECO:0007669"/>
    <property type="project" value="TreeGrafter"/>
</dbReference>
<sequence length="197" mass="22258">MTTYVTIPTASNPSPPANLEFVSLVNERIRSGLRKRRPWAEMMLTSFFSIPPSFDDALQRIYTNLSYFRINYAIVSLLILFLSLLWHPISLIVFIVMMAAWLFLCFLRDKPLVLLGRVIDDRIVLVVLSVLTLLFLFLTDVIVNIDVSLVIGVVVVLLHAAVRRTDDFDYEAGTRVVYCGLGLRLPLKDTASSSFSS</sequence>
<organism evidence="8 9">
    <name type="scientific">Nepenthes gracilis</name>
    <name type="common">Slender pitcher plant</name>
    <dbReference type="NCBI Taxonomy" id="150966"/>
    <lineage>
        <taxon>Eukaryota</taxon>
        <taxon>Viridiplantae</taxon>
        <taxon>Streptophyta</taxon>
        <taxon>Embryophyta</taxon>
        <taxon>Tracheophyta</taxon>
        <taxon>Spermatophyta</taxon>
        <taxon>Magnoliopsida</taxon>
        <taxon>eudicotyledons</taxon>
        <taxon>Gunneridae</taxon>
        <taxon>Pentapetalae</taxon>
        <taxon>Caryophyllales</taxon>
        <taxon>Nepenthaceae</taxon>
        <taxon>Nepenthes</taxon>
    </lineage>
</organism>
<keyword evidence="4 7" id="KW-0812">Transmembrane</keyword>
<evidence type="ECO:0000256" key="6">
    <source>
        <dbReference type="ARBA" id="ARBA00023136"/>
    </source>
</evidence>
<evidence type="ECO:0000256" key="2">
    <source>
        <dbReference type="ARBA" id="ARBA00004141"/>
    </source>
</evidence>
<dbReference type="GO" id="GO:0005783">
    <property type="term" value="C:endoplasmic reticulum"/>
    <property type="evidence" value="ECO:0007669"/>
    <property type="project" value="TreeGrafter"/>
</dbReference>
<dbReference type="GO" id="GO:0016192">
    <property type="term" value="P:vesicle-mediated transport"/>
    <property type="evidence" value="ECO:0007669"/>
    <property type="project" value="TreeGrafter"/>
</dbReference>
<evidence type="ECO:0000256" key="5">
    <source>
        <dbReference type="ARBA" id="ARBA00022989"/>
    </source>
</evidence>
<comment type="function">
    <text evidence="1 7">May be involved in both secretory and endocytic intracellular trafficking in the endosomal/prevacuolar compartments.</text>
</comment>
<name>A0AAD3SN32_NEPGR</name>
<feature type="transmembrane region" description="Helical" evidence="7">
    <location>
        <begin position="119"/>
        <end position="139"/>
    </location>
</feature>
<comment type="similarity">
    <text evidence="3 7">Belongs to the PRA1 family.</text>
</comment>
<protein>
    <recommendedName>
        <fullName evidence="7">PRA1 family protein</fullName>
    </recommendedName>
</protein>
<evidence type="ECO:0000313" key="9">
    <source>
        <dbReference type="Proteomes" id="UP001279734"/>
    </source>
</evidence>
<dbReference type="EMBL" id="BSYO01000013">
    <property type="protein sequence ID" value="GMH13720.1"/>
    <property type="molecule type" value="Genomic_DNA"/>
</dbReference>
<reference evidence="8" key="1">
    <citation type="submission" date="2023-05" db="EMBL/GenBank/DDBJ databases">
        <title>Nepenthes gracilis genome sequencing.</title>
        <authorList>
            <person name="Fukushima K."/>
        </authorList>
    </citation>
    <scope>NUCLEOTIDE SEQUENCE</scope>
    <source>
        <strain evidence="8">SING2019-196</strain>
    </source>
</reference>
<keyword evidence="5 7" id="KW-1133">Transmembrane helix</keyword>
<dbReference type="AlphaFoldDB" id="A0AAD3SN32"/>
<gene>
    <name evidence="8" type="ORF">Nepgr_015561</name>
</gene>
<dbReference type="GO" id="GO:0016020">
    <property type="term" value="C:membrane"/>
    <property type="evidence" value="ECO:0007669"/>
    <property type="project" value="UniProtKB-SubCell"/>
</dbReference>
<comment type="subcellular location">
    <subcellularLocation>
        <location evidence="2 7">Membrane</location>
        <topology evidence="2 7">Multi-pass membrane protein</topology>
    </subcellularLocation>
</comment>
<comment type="caution">
    <text evidence="8">The sequence shown here is derived from an EMBL/GenBank/DDBJ whole genome shotgun (WGS) entry which is preliminary data.</text>
</comment>
<keyword evidence="9" id="KW-1185">Reference proteome</keyword>
<proteinExistence type="inferred from homology"/>
<keyword evidence="7" id="KW-0813">Transport</keyword>
<feature type="transmembrane region" description="Helical" evidence="7">
    <location>
        <begin position="74"/>
        <end position="107"/>
    </location>
</feature>
<evidence type="ECO:0000256" key="1">
    <source>
        <dbReference type="ARBA" id="ARBA00002501"/>
    </source>
</evidence>
<evidence type="ECO:0000313" key="8">
    <source>
        <dbReference type="EMBL" id="GMH13720.1"/>
    </source>
</evidence>
<dbReference type="PANTHER" id="PTHR19317">
    <property type="entry name" value="PRENYLATED RAB ACCEPTOR 1-RELATED"/>
    <property type="match status" value="1"/>
</dbReference>
<keyword evidence="6 7" id="KW-0472">Membrane</keyword>